<dbReference type="GO" id="GO:0005667">
    <property type="term" value="C:transcription regulator complex"/>
    <property type="evidence" value="ECO:0007669"/>
    <property type="project" value="TreeGrafter"/>
</dbReference>
<dbReference type="GeneID" id="89941008"/>
<feature type="region of interest" description="Disordered" evidence="6">
    <location>
        <begin position="334"/>
        <end position="454"/>
    </location>
</feature>
<evidence type="ECO:0000313" key="8">
    <source>
        <dbReference type="EMBL" id="KAK4111293.1"/>
    </source>
</evidence>
<dbReference type="RefSeq" id="XP_064668863.1">
    <property type="nucleotide sequence ID" value="XM_064816883.1"/>
</dbReference>
<dbReference type="FunFam" id="3.30.160.60:FF:002061">
    <property type="entry name" value="Uncharacterized protein"/>
    <property type="match status" value="1"/>
</dbReference>
<dbReference type="GO" id="GO:0000785">
    <property type="term" value="C:chromatin"/>
    <property type="evidence" value="ECO:0007669"/>
    <property type="project" value="TreeGrafter"/>
</dbReference>
<feature type="compositionally biased region" description="Low complexity" evidence="6">
    <location>
        <begin position="30"/>
        <end position="40"/>
    </location>
</feature>
<organism evidence="8 9">
    <name type="scientific">Canariomyces notabilis</name>
    <dbReference type="NCBI Taxonomy" id="2074819"/>
    <lineage>
        <taxon>Eukaryota</taxon>
        <taxon>Fungi</taxon>
        <taxon>Dikarya</taxon>
        <taxon>Ascomycota</taxon>
        <taxon>Pezizomycotina</taxon>
        <taxon>Sordariomycetes</taxon>
        <taxon>Sordariomycetidae</taxon>
        <taxon>Sordariales</taxon>
        <taxon>Chaetomiaceae</taxon>
        <taxon>Canariomyces</taxon>
    </lineage>
</organism>
<name>A0AAN6YQS4_9PEZI</name>
<feature type="domain" description="C2H2-type" evidence="7">
    <location>
        <begin position="159"/>
        <end position="188"/>
    </location>
</feature>
<dbReference type="AlphaFoldDB" id="A0AAN6YQS4"/>
<feature type="domain" description="C2H2-type" evidence="7">
    <location>
        <begin position="131"/>
        <end position="158"/>
    </location>
</feature>
<evidence type="ECO:0000313" key="9">
    <source>
        <dbReference type="Proteomes" id="UP001302812"/>
    </source>
</evidence>
<keyword evidence="2" id="KW-0677">Repeat</keyword>
<feature type="compositionally biased region" description="Polar residues" evidence="6">
    <location>
        <begin position="337"/>
        <end position="355"/>
    </location>
</feature>
<feature type="region of interest" description="Disordered" evidence="6">
    <location>
        <begin position="1"/>
        <end position="84"/>
    </location>
</feature>
<dbReference type="SUPFAM" id="SSF57667">
    <property type="entry name" value="beta-beta-alpha zinc fingers"/>
    <property type="match status" value="2"/>
</dbReference>
<dbReference type="Proteomes" id="UP001302812">
    <property type="component" value="Unassembled WGS sequence"/>
</dbReference>
<accession>A0AAN6YQS4</accession>
<protein>
    <recommendedName>
        <fullName evidence="7">C2H2-type domain-containing protein</fullName>
    </recommendedName>
</protein>
<keyword evidence="1" id="KW-0479">Metal-binding</keyword>
<dbReference type="PROSITE" id="PS50157">
    <property type="entry name" value="ZINC_FINGER_C2H2_2"/>
    <property type="match status" value="4"/>
</dbReference>
<feature type="domain" description="C2H2-type" evidence="7">
    <location>
        <begin position="217"/>
        <end position="246"/>
    </location>
</feature>
<dbReference type="PANTHER" id="PTHR14003:SF20">
    <property type="entry name" value="FINGER DOMAIN PROTEIN, PUTATIVE (AFU_ORTHOLOGUE AFUA_4G10380)-RELATED"/>
    <property type="match status" value="1"/>
</dbReference>
<feature type="compositionally biased region" description="Polar residues" evidence="6">
    <location>
        <begin position="16"/>
        <end position="28"/>
    </location>
</feature>
<dbReference type="PANTHER" id="PTHR14003">
    <property type="entry name" value="TRANSCRIPTIONAL REPRESSOR PROTEIN YY"/>
    <property type="match status" value="1"/>
</dbReference>
<dbReference type="Gene3D" id="3.30.160.60">
    <property type="entry name" value="Classic Zinc Finger"/>
    <property type="match status" value="4"/>
</dbReference>
<keyword evidence="9" id="KW-1185">Reference proteome</keyword>
<reference evidence="8" key="2">
    <citation type="submission" date="2023-05" db="EMBL/GenBank/DDBJ databases">
        <authorList>
            <consortium name="Lawrence Berkeley National Laboratory"/>
            <person name="Steindorff A."/>
            <person name="Hensen N."/>
            <person name="Bonometti L."/>
            <person name="Westerberg I."/>
            <person name="Brannstrom I.O."/>
            <person name="Guillou S."/>
            <person name="Cros-Aarteil S."/>
            <person name="Calhoun S."/>
            <person name="Haridas S."/>
            <person name="Kuo A."/>
            <person name="Mondo S."/>
            <person name="Pangilinan J."/>
            <person name="Riley R."/>
            <person name="Labutti K."/>
            <person name="Andreopoulos B."/>
            <person name="Lipzen A."/>
            <person name="Chen C."/>
            <person name="Yanf M."/>
            <person name="Daum C."/>
            <person name="Ng V."/>
            <person name="Clum A."/>
            <person name="Ohm R."/>
            <person name="Martin F."/>
            <person name="Silar P."/>
            <person name="Natvig D."/>
            <person name="Lalanne C."/>
            <person name="Gautier V."/>
            <person name="Ament-Velasquez S.L."/>
            <person name="Kruys A."/>
            <person name="Hutchinson M.I."/>
            <person name="Powell A.J."/>
            <person name="Barry K."/>
            <person name="Miller A.N."/>
            <person name="Grigoriev I.V."/>
            <person name="Debuchy R."/>
            <person name="Gladieux P."/>
            <person name="Thoren M.H."/>
            <person name="Johannesson H."/>
        </authorList>
    </citation>
    <scope>NUCLEOTIDE SEQUENCE</scope>
    <source>
        <strain evidence="8">CBS 508.74</strain>
    </source>
</reference>
<evidence type="ECO:0000259" key="7">
    <source>
        <dbReference type="PROSITE" id="PS50157"/>
    </source>
</evidence>
<dbReference type="PROSITE" id="PS00028">
    <property type="entry name" value="ZINC_FINGER_C2H2_1"/>
    <property type="match status" value="4"/>
</dbReference>
<dbReference type="InterPro" id="IPR036236">
    <property type="entry name" value="Znf_C2H2_sf"/>
</dbReference>
<dbReference type="GO" id="GO:0000978">
    <property type="term" value="F:RNA polymerase II cis-regulatory region sequence-specific DNA binding"/>
    <property type="evidence" value="ECO:0007669"/>
    <property type="project" value="TreeGrafter"/>
</dbReference>
<evidence type="ECO:0000256" key="4">
    <source>
        <dbReference type="ARBA" id="ARBA00022833"/>
    </source>
</evidence>
<dbReference type="Pfam" id="PF00096">
    <property type="entry name" value="zf-C2H2"/>
    <property type="match status" value="4"/>
</dbReference>
<feature type="region of interest" description="Disordered" evidence="6">
    <location>
        <begin position="275"/>
        <end position="304"/>
    </location>
</feature>
<dbReference type="EMBL" id="MU853346">
    <property type="protein sequence ID" value="KAK4111293.1"/>
    <property type="molecule type" value="Genomic_DNA"/>
</dbReference>
<dbReference type="GO" id="GO:0008270">
    <property type="term" value="F:zinc ion binding"/>
    <property type="evidence" value="ECO:0007669"/>
    <property type="project" value="UniProtKB-KW"/>
</dbReference>
<dbReference type="SMART" id="SM00355">
    <property type="entry name" value="ZnF_C2H2"/>
    <property type="match status" value="4"/>
</dbReference>
<evidence type="ECO:0000256" key="3">
    <source>
        <dbReference type="ARBA" id="ARBA00022771"/>
    </source>
</evidence>
<proteinExistence type="predicted"/>
<dbReference type="FunFam" id="3.30.160.60:FF:000125">
    <property type="entry name" value="Putative zinc finger protein 143"/>
    <property type="match status" value="1"/>
</dbReference>
<evidence type="ECO:0000256" key="1">
    <source>
        <dbReference type="ARBA" id="ARBA00022723"/>
    </source>
</evidence>
<gene>
    <name evidence="8" type="ORF">N656DRAFT_790387</name>
</gene>
<evidence type="ECO:0000256" key="5">
    <source>
        <dbReference type="PROSITE-ProRule" id="PRU00042"/>
    </source>
</evidence>
<keyword evidence="3 5" id="KW-0863">Zinc-finger</keyword>
<evidence type="ECO:0000256" key="2">
    <source>
        <dbReference type="ARBA" id="ARBA00022737"/>
    </source>
</evidence>
<feature type="compositionally biased region" description="Polar residues" evidence="6">
    <location>
        <begin position="440"/>
        <end position="454"/>
    </location>
</feature>
<reference evidence="8" key="1">
    <citation type="journal article" date="2023" name="Mol. Phylogenet. Evol.">
        <title>Genome-scale phylogeny and comparative genomics of the fungal order Sordariales.</title>
        <authorList>
            <person name="Hensen N."/>
            <person name="Bonometti L."/>
            <person name="Westerberg I."/>
            <person name="Brannstrom I.O."/>
            <person name="Guillou S."/>
            <person name="Cros-Aarteil S."/>
            <person name="Calhoun S."/>
            <person name="Haridas S."/>
            <person name="Kuo A."/>
            <person name="Mondo S."/>
            <person name="Pangilinan J."/>
            <person name="Riley R."/>
            <person name="LaButti K."/>
            <person name="Andreopoulos B."/>
            <person name="Lipzen A."/>
            <person name="Chen C."/>
            <person name="Yan M."/>
            <person name="Daum C."/>
            <person name="Ng V."/>
            <person name="Clum A."/>
            <person name="Steindorff A."/>
            <person name="Ohm R.A."/>
            <person name="Martin F."/>
            <person name="Silar P."/>
            <person name="Natvig D.O."/>
            <person name="Lalanne C."/>
            <person name="Gautier V."/>
            <person name="Ament-Velasquez S.L."/>
            <person name="Kruys A."/>
            <person name="Hutchinson M.I."/>
            <person name="Powell A.J."/>
            <person name="Barry K."/>
            <person name="Miller A.N."/>
            <person name="Grigoriev I.V."/>
            <person name="Debuchy R."/>
            <person name="Gladieux P."/>
            <person name="Hiltunen Thoren M."/>
            <person name="Johannesson H."/>
        </authorList>
    </citation>
    <scope>NUCLEOTIDE SEQUENCE</scope>
    <source>
        <strain evidence="8">CBS 508.74</strain>
    </source>
</reference>
<feature type="domain" description="C2H2-type" evidence="7">
    <location>
        <begin position="189"/>
        <end position="216"/>
    </location>
</feature>
<comment type="caution">
    <text evidence="8">The sequence shown here is derived from an EMBL/GenBank/DDBJ whole genome shotgun (WGS) entry which is preliminary data.</text>
</comment>
<dbReference type="FunFam" id="3.30.160.60:FF:002343">
    <property type="entry name" value="Zinc finger protein 33A"/>
    <property type="match status" value="1"/>
</dbReference>
<feature type="compositionally biased region" description="Low complexity" evidence="6">
    <location>
        <begin position="285"/>
        <end position="298"/>
    </location>
</feature>
<evidence type="ECO:0000256" key="6">
    <source>
        <dbReference type="SAM" id="MobiDB-lite"/>
    </source>
</evidence>
<keyword evidence="4" id="KW-0862">Zinc</keyword>
<dbReference type="InterPro" id="IPR013087">
    <property type="entry name" value="Znf_C2H2_type"/>
</dbReference>
<dbReference type="GO" id="GO:0000981">
    <property type="term" value="F:DNA-binding transcription factor activity, RNA polymerase II-specific"/>
    <property type="evidence" value="ECO:0007669"/>
    <property type="project" value="UniProtKB-ARBA"/>
</dbReference>
<sequence>MSQSPSSAGAMGIGNVLNTKGNASSAQALQPGATPDQQAPAAPPHPLLPVDRPNSPHGSEHSRYSGPMNTSYPSPTAMGAAPLPPVPSANMAPAPMGMPGMAPNAMTGMPPGSYKVEAPSQAPAQAPLKAYPCSTCGKPFARRSDLARHERIHSGIRPHVCDYPGCGKQFIQRSALTVHQRVHTGEKPHRCERCGKPFSDSSSLARHRRIHSGKRPYKCPYADCQKTFTRRTTLTRHQNHHVGTVEDSARARAEALAQGASAAAAAAAAAAAVARTKSQSESEQASNPASPLSNPSPAQRTMSMSPGAELANMNNMQYLSNNSIPAHLRTDVHVGSPASTASSGYNNGVRPTSHPSGYVPPQTLEPNLEQHQQGPGSAAGSPHIGSVGWASPGPVGSPAQSPNGNGYVYPDPESYPTGTPMGQMFYNSAAAIRRPGSAEPGNSNQQRELWANAQ</sequence>